<keyword evidence="1" id="KW-0472">Membrane</keyword>
<comment type="caution">
    <text evidence="2">The sequence shown here is derived from an EMBL/GenBank/DDBJ whole genome shotgun (WGS) entry which is preliminary data.</text>
</comment>
<name>A0A9P6MH61_9FUNG</name>
<feature type="transmembrane region" description="Helical" evidence="1">
    <location>
        <begin position="288"/>
        <end position="309"/>
    </location>
</feature>
<proteinExistence type="predicted"/>
<dbReference type="AlphaFoldDB" id="A0A9P6MH61"/>
<reference evidence="2" key="1">
    <citation type="journal article" date="2020" name="Fungal Divers.">
        <title>Resolving the Mortierellaceae phylogeny through synthesis of multi-gene phylogenetics and phylogenomics.</title>
        <authorList>
            <person name="Vandepol N."/>
            <person name="Liber J."/>
            <person name="Desiro A."/>
            <person name="Na H."/>
            <person name="Kennedy M."/>
            <person name="Barry K."/>
            <person name="Grigoriev I.V."/>
            <person name="Miller A.N."/>
            <person name="O'Donnell K."/>
            <person name="Stajich J.E."/>
            <person name="Bonito G."/>
        </authorList>
    </citation>
    <scope>NUCLEOTIDE SEQUENCE</scope>
    <source>
        <strain evidence="2">MES-2147</strain>
    </source>
</reference>
<dbReference type="EMBL" id="JAAAHW010000719">
    <property type="protein sequence ID" value="KAF9999627.1"/>
    <property type="molecule type" value="Genomic_DNA"/>
</dbReference>
<organism evidence="2 3">
    <name type="scientific">Modicella reniformis</name>
    <dbReference type="NCBI Taxonomy" id="1440133"/>
    <lineage>
        <taxon>Eukaryota</taxon>
        <taxon>Fungi</taxon>
        <taxon>Fungi incertae sedis</taxon>
        <taxon>Mucoromycota</taxon>
        <taxon>Mortierellomycotina</taxon>
        <taxon>Mortierellomycetes</taxon>
        <taxon>Mortierellales</taxon>
        <taxon>Mortierellaceae</taxon>
        <taxon>Modicella</taxon>
    </lineage>
</organism>
<evidence type="ECO:0000256" key="1">
    <source>
        <dbReference type="SAM" id="Phobius"/>
    </source>
</evidence>
<gene>
    <name evidence="2" type="ORF">BGZ65_005054</name>
</gene>
<evidence type="ECO:0000313" key="3">
    <source>
        <dbReference type="Proteomes" id="UP000749646"/>
    </source>
</evidence>
<feature type="transmembrane region" description="Helical" evidence="1">
    <location>
        <begin position="359"/>
        <end position="377"/>
    </location>
</feature>
<accession>A0A9P6MH61</accession>
<feature type="non-terminal residue" evidence="2">
    <location>
        <position position="378"/>
    </location>
</feature>
<sequence>MSLNPIASVIETKEDQLLLKILIDYCIRCAKLYHPAYLAPVEQCLAKLQDRHPDIVTDLFRLTSYILAHKHEYVASHAISASNRFQDIIDGNKYPVFILRSQLPTTTPSSFFFWNTNGDLHQGSESRFPSKQNEQPTNKKRNYKIYISPFQFKPINLWDPQTTDANHPPEGFHKISVFKRIAAKIQNVKPKYPPKRKHRAKRHHQESVFDHIAGNDYYDKPAIVAVIRFKWYTFVFKYWLARFVLVFMFSLLMMAITAKQISVSSLKKDQVPTADEIAARYLPGWHPAFLAVIPFGLVLLAYEVWQMIYSPKKYFWSQFNYVTLAAFISSIVGCFLFLITAPENKYNDTSIDGGPSQIWILGFSIILLYADTVGTSLT</sequence>
<keyword evidence="1" id="KW-1133">Transmembrane helix</keyword>
<dbReference type="OrthoDB" id="10536599at2759"/>
<feature type="transmembrane region" description="Helical" evidence="1">
    <location>
        <begin position="321"/>
        <end position="339"/>
    </location>
</feature>
<feature type="transmembrane region" description="Helical" evidence="1">
    <location>
        <begin position="238"/>
        <end position="258"/>
    </location>
</feature>
<dbReference type="Proteomes" id="UP000749646">
    <property type="component" value="Unassembled WGS sequence"/>
</dbReference>
<keyword evidence="1" id="KW-0812">Transmembrane</keyword>
<evidence type="ECO:0000313" key="2">
    <source>
        <dbReference type="EMBL" id="KAF9999627.1"/>
    </source>
</evidence>
<keyword evidence="3" id="KW-1185">Reference proteome</keyword>
<protein>
    <submittedName>
        <fullName evidence="2">Uncharacterized protein</fullName>
    </submittedName>
</protein>